<keyword evidence="2 4" id="KW-0689">Ribosomal protein</keyword>
<dbReference type="Proteomes" id="UP000034739">
    <property type="component" value="Unassembled WGS sequence"/>
</dbReference>
<dbReference type="GO" id="GO:0006412">
    <property type="term" value="P:translation"/>
    <property type="evidence" value="ECO:0007669"/>
    <property type="project" value="InterPro"/>
</dbReference>
<reference evidence="7 8" key="1">
    <citation type="journal article" date="2015" name="Nature">
        <title>rRNA introns, odd ribosomes, and small enigmatic genomes across a large radiation of phyla.</title>
        <authorList>
            <person name="Brown C.T."/>
            <person name="Hug L.A."/>
            <person name="Thomas B.C."/>
            <person name="Sharon I."/>
            <person name="Castelle C.J."/>
            <person name="Singh A."/>
            <person name="Wilkins M.J."/>
            <person name="Williams K.H."/>
            <person name="Banfield J.F."/>
        </authorList>
    </citation>
    <scope>NUCLEOTIDE SEQUENCE [LARGE SCALE GENOMIC DNA]</scope>
</reference>
<sequence length="113" mass="12711">MEYSATAKYVRVAPRKLRLVADSIRRLTPARALLQLSQVTKRGGIPLSAVIESAIANAKQKNVSTDLLRFRMIEVMGGPVMKRWHAVSKGTAHAYKKRMTHIRIVLTDDEVKK</sequence>
<dbReference type="Pfam" id="PF00237">
    <property type="entry name" value="Ribosomal_L22"/>
    <property type="match status" value="1"/>
</dbReference>
<organism evidence="7 8">
    <name type="scientific">Candidatus Gottesmanbacteria bacterium GW2011_GWA2_47_9</name>
    <dbReference type="NCBI Taxonomy" id="1618445"/>
    <lineage>
        <taxon>Bacteria</taxon>
        <taxon>Candidatus Gottesmaniibacteriota</taxon>
    </lineage>
</organism>
<dbReference type="GO" id="GO:0019843">
    <property type="term" value="F:rRNA binding"/>
    <property type="evidence" value="ECO:0007669"/>
    <property type="project" value="UniProtKB-KW"/>
</dbReference>
<evidence type="ECO:0000256" key="4">
    <source>
        <dbReference type="RuleBase" id="RU004005"/>
    </source>
</evidence>
<dbReference type="SUPFAM" id="SSF54843">
    <property type="entry name" value="Ribosomal protein L22"/>
    <property type="match status" value="1"/>
</dbReference>
<evidence type="ECO:0000313" key="8">
    <source>
        <dbReference type="Proteomes" id="UP000034739"/>
    </source>
</evidence>
<comment type="caution">
    <text evidence="7">The sequence shown here is derived from an EMBL/GenBank/DDBJ whole genome shotgun (WGS) entry which is preliminary data.</text>
</comment>
<evidence type="ECO:0000256" key="3">
    <source>
        <dbReference type="ARBA" id="ARBA00023274"/>
    </source>
</evidence>
<dbReference type="CDD" id="cd00336">
    <property type="entry name" value="Ribosomal_L22"/>
    <property type="match status" value="1"/>
</dbReference>
<dbReference type="GO" id="GO:0022625">
    <property type="term" value="C:cytosolic large ribosomal subunit"/>
    <property type="evidence" value="ECO:0007669"/>
    <property type="project" value="TreeGrafter"/>
</dbReference>
<dbReference type="PATRIC" id="fig|1618445.3.peg.291"/>
<comment type="subunit">
    <text evidence="5">Part of the 50S ribosomal subunit.</text>
</comment>
<evidence type="ECO:0000256" key="2">
    <source>
        <dbReference type="ARBA" id="ARBA00022980"/>
    </source>
</evidence>
<dbReference type="InterPro" id="IPR036394">
    <property type="entry name" value="Ribosomal_uL22_sf"/>
</dbReference>
<dbReference type="InterPro" id="IPR001063">
    <property type="entry name" value="Ribosomal_uL22"/>
</dbReference>
<comment type="function">
    <text evidence="6">This protein binds specifically to 23S rRNA; its binding is stimulated by other ribosomal proteins, e.g., L4, L17, and L20. It is important during the early stages of 50S assembly. It makes multiple contacts with different domains of the 23S rRNA in the assembled 50S subunit and ribosome.</text>
</comment>
<keyword evidence="5" id="KW-0699">rRNA-binding</keyword>
<dbReference type="PANTHER" id="PTHR13501:SF8">
    <property type="entry name" value="LARGE RIBOSOMAL SUBUNIT PROTEIN UL22M"/>
    <property type="match status" value="1"/>
</dbReference>
<dbReference type="EMBL" id="LCOY01000009">
    <property type="protein sequence ID" value="KKU88282.1"/>
    <property type="molecule type" value="Genomic_DNA"/>
</dbReference>
<protein>
    <recommendedName>
        <fullName evidence="6">50S ribosomal protein L22</fullName>
    </recommendedName>
</protein>
<proteinExistence type="inferred from homology"/>
<evidence type="ECO:0000313" key="7">
    <source>
        <dbReference type="EMBL" id="KKU88282.1"/>
    </source>
</evidence>
<dbReference type="GO" id="GO:0003735">
    <property type="term" value="F:structural constituent of ribosome"/>
    <property type="evidence" value="ECO:0007669"/>
    <property type="project" value="InterPro"/>
</dbReference>
<dbReference type="Gene3D" id="3.90.470.10">
    <property type="entry name" value="Ribosomal protein L22/L17"/>
    <property type="match status" value="1"/>
</dbReference>
<dbReference type="AlphaFoldDB" id="A0A0G1U2G3"/>
<comment type="similarity">
    <text evidence="1 4">Belongs to the universal ribosomal protein uL22 family.</text>
</comment>
<name>A0A0G1U2G3_9BACT</name>
<dbReference type="InterPro" id="IPR047867">
    <property type="entry name" value="Ribosomal_uL22_bac/org-type"/>
</dbReference>
<keyword evidence="3 4" id="KW-0687">Ribonucleoprotein</keyword>
<evidence type="ECO:0000256" key="1">
    <source>
        <dbReference type="ARBA" id="ARBA00009451"/>
    </source>
</evidence>
<accession>A0A0G1U2G3</accession>
<dbReference type="PANTHER" id="PTHR13501">
    <property type="entry name" value="CHLOROPLAST 50S RIBOSOMAL PROTEIN L22-RELATED"/>
    <property type="match status" value="1"/>
</dbReference>
<evidence type="ECO:0000256" key="5">
    <source>
        <dbReference type="RuleBase" id="RU004006"/>
    </source>
</evidence>
<keyword evidence="5" id="KW-0694">RNA-binding</keyword>
<evidence type="ECO:0000256" key="6">
    <source>
        <dbReference type="RuleBase" id="RU004008"/>
    </source>
</evidence>
<gene>
    <name evidence="7" type="ORF">UY16_C0009G0003</name>
</gene>